<dbReference type="STRING" id="1927124.BST13_22485"/>
<keyword evidence="1" id="KW-0812">Transmembrane</keyword>
<protein>
    <recommendedName>
        <fullName evidence="4">Integral membrane protein</fullName>
    </recommendedName>
</protein>
<sequence>MHVTAHLYLVTRDRLPLLCCLVAFILTFFVTRTLVRYIRRHANSDKPPKWWQPRNISVSQGGGGMHIHHMVIGIILVMLSGITMVTLSVSGGVPEFAVASTFFGIGAALVLDEFALVLHLSDVYWEEDGRTSVDAVFAAVAVAGLLILGFNPLSFFDINIWREDQTVFARTVVVVVAVITLLLAVVVLLKGKVWTGLVGMFITPLLFVGAIRLSRPHAPWARWRYTTRPRKMHRALERERWLRRPVVQAKLWVQDAIAGTPKFPDDAAVDKQLDREIHAAPAPGQVA</sequence>
<feature type="transmembrane region" description="Helical" evidence="1">
    <location>
        <begin position="67"/>
        <end position="89"/>
    </location>
</feature>
<feature type="transmembrane region" description="Helical" evidence="1">
    <location>
        <begin position="167"/>
        <end position="188"/>
    </location>
</feature>
<proteinExistence type="predicted"/>
<keyword evidence="1" id="KW-1133">Transmembrane helix</keyword>
<feature type="transmembrane region" description="Helical" evidence="1">
    <location>
        <begin position="194"/>
        <end position="214"/>
    </location>
</feature>
<evidence type="ECO:0008006" key="4">
    <source>
        <dbReference type="Google" id="ProtNLM"/>
    </source>
</evidence>
<gene>
    <name evidence="2" type="ORF">BST13_22485</name>
</gene>
<feature type="transmembrane region" description="Helical" evidence="1">
    <location>
        <begin position="136"/>
        <end position="155"/>
    </location>
</feature>
<keyword evidence="1" id="KW-0472">Membrane</keyword>
<dbReference type="OrthoDB" id="8535577at2"/>
<dbReference type="EMBL" id="MVHF01000025">
    <property type="protein sequence ID" value="ORA32514.1"/>
    <property type="molecule type" value="Genomic_DNA"/>
</dbReference>
<dbReference type="Proteomes" id="UP000192448">
    <property type="component" value="Unassembled WGS sequence"/>
</dbReference>
<evidence type="ECO:0000256" key="1">
    <source>
        <dbReference type="SAM" id="Phobius"/>
    </source>
</evidence>
<accession>A0A1X0AR37</accession>
<keyword evidence="3" id="KW-1185">Reference proteome</keyword>
<dbReference type="RefSeq" id="WP_083166236.1">
    <property type="nucleotide sequence ID" value="NZ_MVHF01000025.1"/>
</dbReference>
<evidence type="ECO:0000313" key="2">
    <source>
        <dbReference type="EMBL" id="ORA32514.1"/>
    </source>
</evidence>
<feature type="transmembrane region" description="Helical" evidence="1">
    <location>
        <begin position="15"/>
        <end position="35"/>
    </location>
</feature>
<evidence type="ECO:0000313" key="3">
    <source>
        <dbReference type="Proteomes" id="UP000192448"/>
    </source>
</evidence>
<comment type="caution">
    <text evidence="2">The sequence shown here is derived from an EMBL/GenBank/DDBJ whole genome shotgun (WGS) entry which is preliminary data.</text>
</comment>
<reference evidence="2 3" key="1">
    <citation type="submission" date="2017-02" db="EMBL/GenBank/DDBJ databases">
        <title>The new phylogeny of genus Mycobacterium.</title>
        <authorList>
            <person name="Tortoli E."/>
            <person name="Trovato A."/>
            <person name="Cirillo D.M."/>
        </authorList>
    </citation>
    <scope>NUCLEOTIDE SEQUENCE [LARGE SCALE GENOMIC DNA]</scope>
    <source>
        <strain evidence="2 3">RW6</strain>
    </source>
</reference>
<name>A0A1X0AR37_9MYCO</name>
<organism evidence="2 3">
    <name type="scientific">Mycobacterium aquaticum</name>
    <dbReference type="NCBI Taxonomy" id="1927124"/>
    <lineage>
        <taxon>Bacteria</taxon>
        <taxon>Bacillati</taxon>
        <taxon>Actinomycetota</taxon>
        <taxon>Actinomycetes</taxon>
        <taxon>Mycobacteriales</taxon>
        <taxon>Mycobacteriaceae</taxon>
        <taxon>Mycobacterium</taxon>
    </lineage>
</organism>
<dbReference type="AlphaFoldDB" id="A0A1X0AR37"/>
<feature type="transmembrane region" description="Helical" evidence="1">
    <location>
        <begin position="96"/>
        <end position="116"/>
    </location>
</feature>